<dbReference type="RefSeq" id="WP_072659245.1">
    <property type="nucleotide sequence ID" value="NZ_BDFD01000005.1"/>
</dbReference>
<organism evidence="1 2">
    <name type="scientific">Mariprofundus micogutta</name>
    <dbReference type="NCBI Taxonomy" id="1921010"/>
    <lineage>
        <taxon>Bacteria</taxon>
        <taxon>Pseudomonadati</taxon>
        <taxon>Pseudomonadota</taxon>
        <taxon>Candidatius Mariprofundia</taxon>
        <taxon>Mariprofundales</taxon>
        <taxon>Mariprofundaceae</taxon>
        <taxon>Mariprofundus</taxon>
    </lineage>
</organism>
<proteinExistence type="predicted"/>
<dbReference type="Proteomes" id="UP000231632">
    <property type="component" value="Unassembled WGS sequence"/>
</dbReference>
<sequence>MIIDGEKWTSVFPSLDEAIRISFNQPHENDVVRTASNILTDEMGLLLVAINADRYERAEEACEVLSLKLVPKLDCDPLLIEGALRKIANIPQRYRQIDHANRLSTNRKQVSNWFNLVKAWVSAALPYATDQLERELIDIGMLHY</sequence>
<keyword evidence="2" id="KW-1185">Reference proteome</keyword>
<evidence type="ECO:0000313" key="2">
    <source>
        <dbReference type="Proteomes" id="UP000231632"/>
    </source>
</evidence>
<dbReference type="EMBL" id="BDFD01000005">
    <property type="protein sequence ID" value="GAV19921.1"/>
    <property type="molecule type" value="Genomic_DNA"/>
</dbReference>
<accession>A0A1L8CLY6</accession>
<comment type="caution">
    <text evidence="1">The sequence shown here is derived from an EMBL/GenBank/DDBJ whole genome shotgun (WGS) entry which is preliminary data.</text>
</comment>
<name>A0A1L8CLY6_9PROT</name>
<dbReference type="STRING" id="1921010.MMIC_P0880"/>
<protein>
    <submittedName>
        <fullName evidence="1">Uncharacterized protein</fullName>
    </submittedName>
</protein>
<reference evidence="1 2" key="1">
    <citation type="journal article" date="2017" name="Arch. Microbiol.">
        <title>Mariprofundus micogutta sp. nov., a novel iron-oxidizing zetaproteobacterium isolated from a deep-sea hydrothermal field at the Bayonnaise knoll of the Izu-Ogasawara arc, and a description of Mariprofundales ord. nov. and Zetaproteobacteria classis nov.</title>
        <authorList>
            <person name="Makita H."/>
            <person name="Tanaka E."/>
            <person name="Mitsunobu S."/>
            <person name="Miyazaki M."/>
            <person name="Nunoura T."/>
            <person name="Uematsu K."/>
            <person name="Takaki Y."/>
            <person name="Nishi S."/>
            <person name="Shimamura S."/>
            <person name="Takai K."/>
        </authorList>
    </citation>
    <scope>NUCLEOTIDE SEQUENCE [LARGE SCALE GENOMIC DNA]</scope>
    <source>
        <strain evidence="1 2">ET2</strain>
    </source>
</reference>
<dbReference type="OrthoDB" id="9779442at2"/>
<gene>
    <name evidence="1" type="ORF">MMIC_P0880</name>
</gene>
<dbReference type="AlphaFoldDB" id="A0A1L8CLY6"/>
<evidence type="ECO:0000313" key="1">
    <source>
        <dbReference type="EMBL" id="GAV19921.1"/>
    </source>
</evidence>